<feature type="region of interest" description="Disordered" evidence="1">
    <location>
        <begin position="59"/>
        <end position="93"/>
    </location>
</feature>
<dbReference type="Proteomes" id="UP000274429">
    <property type="component" value="Unassembled WGS sequence"/>
</dbReference>
<gene>
    <name evidence="3" type="ORF">TTAC_LOCUS5785</name>
</gene>
<dbReference type="OrthoDB" id="6236466at2759"/>
<evidence type="ECO:0000313" key="4">
    <source>
        <dbReference type="Proteomes" id="UP000274429"/>
    </source>
</evidence>
<feature type="domain" description="FAR1" evidence="2">
    <location>
        <begin position="4"/>
        <end position="59"/>
    </location>
</feature>
<evidence type="ECO:0000313" key="3">
    <source>
        <dbReference type="EMBL" id="VDM27666.1"/>
    </source>
</evidence>
<name>A0A3P7F5G2_HYDTA</name>
<protein>
    <recommendedName>
        <fullName evidence="2">FAR1 domain-containing protein</fullName>
    </recommendedName>
</protein>
<dbReference type="Pfam" id="PF03101">
    <property type="entry name" value="FAR1"/>
    <property type="match status" value="1"/>
</dbReference>
<dbReference type="AlphaFoldDB" id="A0A3P7F5G2"/>
<evidence type="ECO:0000256" key="1">
    <source>
        <dbReference type="SAM" id="MobiDB-lite"/>
    </source>
</evidence>
<sequence length="251" mass="27678">MVYARAHFECVRYGWSESNTTSRPVVSKRIGCKAYVVIQTYKGWVEIFHLNMQHNHEINQEDAGHSTRQSRRIQTNKQAATTTTTDSGSSGNYTYFGAPTKGIGSSTECMQQNVLRRLQGPTAKPEESLKEEDYFASKGNTERVVVTTQSTERAQTMTAEEAKLALLDSQLEAVRNLAITEYGLVGTNGACSEVALAMCEELKQMEAAWIRCLAETEAQQEAAPILLEFASASATDPITTTATVKLHARQV</sequence>
<keyword evidence="4" id="KW-1185">Reference proteome</keyword>
<evidence type="ECO:0000259" key="2">
    <source>
        <dbReference type="Pfam" id="PF03101"/>
    </source>
</evidence>
<dbReference type="InterPro" id="IPR004330">
    <property type="entry name" value="FAR1_DNA_bnd_dom"/>
</dbReference>
<dbReference type="EMBL" id="UYWX01009046">
    <property type="protein sequence ID" value="VDM27666.1"/>
    <property type="molecule type" value="Genomic_DNA"/>
</dbReference>
<proteinExistence type="predicted"/>
<reference evidence="3 4" key="1">
    <citation type="submission" date="2018-11" db="EMBL/GenBank/DDBJ databases">
        <authorList>
            <consortium name="Pathogen Informatics"/>
        </authorList>
    </citation>
    <scope>NUCLEOTIDE SEQUENCE [LARGE SCALE GENOMIC DNA]</scope>
</reference>
<organism evidence="3 4">
    <name type="scientific">Hydatigena taeniaeformis</name>
    <name type="common">Feline tapeworm</name>
    <name type="synonym">Taenia taeniaeformis</name>
    <dbReference type="NCBI Taxonomy" id="6205"/>
    <lineage>
        <taxon>Eukaryota</taxon>
        <taxon>Metazoa</taxon>
        <taxon>Spiralia</taxon>
        <taxon>Lophotrochozoa</taxon>
        <taxon>Platyhelminthes</taxon>
        <taxon>Cestoda</taxon>
        <taxon>Eucestoda</taxon>
        <taxon>Cyclophyllidea</taxon>
        <taxon>Taeniidae</taxon>
        <taxon>Hydatigera</taxon>
    </lineage>
</organism>
<accession>A0A3P7F5G2</accession>